<evidence type="ECO:0000313" key="4">
    <source>
        <dbReference type="Proteomes" id="UP000321250"/>
    </source>
</evidence>
<evidence type="ECO:0000313" key="3">
    <source>
        <dbReference type="EMBL" id="TXC72336.1"/>
    </source>
</evidence>
<dbReference type="RefSeq" id="WP_147083610.1">
    <property type="nucleotide sequence ID" value="NZ_VOQR01000001.1"/>
</dbReference>
<dbReference type="Proteomes" id="UP000321250">
    <property type="component" value="Unassembled WGS sequence"/>
</dbReference>
<dbReference type="PROSITE" id="PS50110">
    <property type="entry name" value="RESPONSE_REGULATORY"/>
    <property type="match status" value="1"/>
</dbReference>
<dbReference type="InterPro" id="IPR001789">
    <property type="entry name" value="Sig_transdc_resp-reg_receiver"/>
</dbReference>
<proteinExistence type="predicted"/>
<sequence length="128" mass="13431">MTNTALIVEDEIFVALDLERILTDAGYAVVAIAADREGAIAAAPQCSFAFVDINLRDGPTGPEIAERIAREHNVKVVFVTANPSQIGDNSPALGYIRKPFSESAILAAAAFACEGASPVSDDVIRLTA</sequence>
<keyword evidence="1" id="KW-0597">Phosphoprotein</keyword>
<gene>
    <name evidence="3" type="ORF">FSB78_16340</name>
</gene>
<reference evidence="3 4" key="1">
    <citation type="journal article" date="2013" name="Antonie Van Leeuwenhoek">
        <title>Sphingomonas ginsenosidivorax sp. nov., with the ability to transform ginsenosides.</title>
        <authorList>
            <person name="Jin X.F."/>
            <person name="Kim J.K."/>
            <person name="Liu Q.M."/>
            <person name="Kang M.S."/>
            <person name="He D."/>
            <person name="Jin F.X."/>
            <person name="Kim S.C."/>
            <person name="Im W.T."/>
        </authorList>
    </citation>
    <scope>NUCLEOTIDE SEQUENCE [LARGE SCALE GENOMIC DNA]</scope>
    <source>
        <strain evidence="3 4">KHI67</strain>
    </source>
</reference>
<dbReference type="Pfam" id="PF00072">
    <property type="entry name" value="Response_reg"/>
    <property type="match status" value="1"/>
</dbReference>
<organism evidence="3 4">
    <name type="scientific">Sphingomonas ginsenosidivorax</name>
    <dbReference type="NCBI Taxonomy" id="862135"/>
    <lineage>
        <taxon>Bacteria</taxon>
        <taxon>Pseudomonadati</taxon>
        <taxon>Pseudomonadota</taxon>
        <taxon>Alphaproteobacteria</taxon>
        <taxon>Sphingomonadales</taxon>
        <taxon>Sphingomonadaceae</taxon>
        <taxon>Sphingomonas</taxon>
    </lineage>
</organism>
<dbReference type="AlphaFoldDB" id="A0A5C6UJD1"/>
<evidence type="ECO:0000256" key="1">
    <source>
        <dbReference type="PROSITE-ProRule" id="PRU00169"/>
    </source>
</evidence>
<keyword evidence="4" id="KW-1185">Reference proteome</keyword>
<dbReference type="SUPFAM" id="SSF52172">
    <property type="entry name" value="CheY-like"/>
    <property type="match status" value="1"/>
</dbReference>
<feature type="domain" description="Response regulatory" evidence="2">
    <location>
        <begin position="4"/>
        <end position="113"/>
    </location>
</feature>
<dbReference type="EMBL" id="VOQR01000001">
    <property type="protein sequence ID" value="TXC72336.1"/>
    <property type="molecule type" value="Genomic_DNA"/>
</dbReference>
<dbReference type="GO" id="GO:0000160">
    <property type="term" value="P:phosphorelay signal transduction system"/>
    <property type="evidence" value="ECO:0007669"/>
    <property type="project" value="InterPro"/>
</dbReference>
<protein>
    <submittedName>
        <fullName evidence="3">Response regulator</fullName>
    </submittedName>
</protein>
<accession>A0A5C6UJD1</accession>
<dbReference type="OrthoDB" id="7060229at2"/>
<comment type="caution">
    <text evidence="3">The sequence shown here is derived from an EMBL/GenBank/DDBJ whole genome shotgun (WGS) entry which is preliminary data.</text>
</comment>
<dbReference type="SMART" id="SM00448">
    <property type="entry name" value="REC"/>
    <property type="match status" value="1"/>
</dbReference>
<name>A0A5C6UJD1_9SPHN</name>
<evidence type="ECO:0000259" key="2">
    <source>
        <dbReference type="PROSITE" id="PS50110"/>
    </source>
</evidence>
<dbReference type="InterPro" id="IPR011006">
    <property type="entry name" value="CheY-like_superfamily"/>
</dbReference>
<feature type="modified residue" description="4-aspartylphosphate" evidence="1">
    <location>
        <position position="52"/>
    </location>
</feature>
<dbReference type="Gene3D" id="3.40.50.2300">
    <property type="match status" value="1"/>
</dbReference>